<proteinExistence type="predicted"/>
<feature type="chain" id="PRO_5046388497" description="Twin-arginine translocation signal domain-containing protein" evidence="1">
    <location>
        <begin position="24"/>
        <end position="216"/>
    </location>
</feature>
<keyword evidence="3" id="KW-1185">Reference proteome</keyword>
<keyword evidence="1" id="KW-0732">Signal</keyword>
<evidence type="ECO:0000313" key="3">
    <source>
        <dbReference type="Proteomes" id="UP001194273"/>
    </source>
</evidence>
<dbReference type="EMBL" id="JADCJZ010000001">
    <property type="protein sequence ID" value="MBE5023940.1"/>
    <property type="molecule type" value="Genomic_DNA"/>
</dbReference>
<protein>
    <recommendedName>
        <fullName evidence="4">Twin-arginine translocation signal domain-containing protein</fullName>
    </recommendedName>
</protein>
<gene>
    <name evidence="2" type="ORF">INF26_03605</name>
</gene>
<feature type="signal peptide" evidence="1">
    <location>
        <begin position="1"/>
        <end position="23"/>
    </location>
</feature>
<reference evidence="2 3" key="1">
    <citation type="submission" date="2020-10" db="EMBL/GenBank/DDBJ databases">
        <title>ChiBAC.</title>
        <authorList>
            <person name="Zenner C."/>
            <person name="Hitch T.C.A."/>
            <person name="Clavel T."/>
        </authorList>
    </citation>
    <scope>NUCLEOTIDE SEQUENCE [LARGE SCALE GENOMIC DNA]</scope>
    <source>
        <strain evidence="2 3">DSM 107455</strain>
    </source>
</reference>
<sequence length="216" mass="23345">MQTRREFLALSAGLLALLPGCTANEPEGEVDPVVEDPVVEHPVAQTQPVQMRVTIPASYLAFTGNTADEAAQGYDDYSDGDIGTSVLEDGSLELYVTDHWYGQLRTMWEDTLEKSLDALETSDAVVSVEVTDGRDGVTVTARPSFADHADADLYQLVAACGFLQLIDPESDWQGDWAVEVALVDAETGVEVARTTLPDEELSYSREGWDEAVSAGV</sequence>
<evidence type="ECO:0008006" key="4">
    <source>
        <dbReference type="Google" id="ProtNLM"/>
    </source>
</evidence>
<evidence type="ECO:0000256" key="1">
    <source>
        <dbReference type="SAM" id="SignalP"/>
    </source>
</evidence>
<organism evidence="2 3">
    <name type="scientific">Thermophilibacter gallinarum</name>
    <dbReference type="NCBI Taxonomy" id="2779357"/>
    <lineage>
        <taxon>Bacteria</taxon>
        <taxon>Bacillati</taxon>
        <taxon>Actinomycetota</taxon>
        <taxon>Coriobacteriia</taxon>
        <taxon>Coriobacteriales</taxon>
        <taxon>Atopobiaceae</taxon>
        <taxon>Thermophilibacter</taxon>
    </lineage>
</organism>
<dbReference type="Proteomes" id="UP001194273">
    <property type="component" value="Unassembled WGS sequence"/>
</dbReference>
<name>A0ABR9QS86_9ACTN</name>
<evidence type="ECO:0000313" key="2">
    <source>
        <dbReference type="EMBL" id="MBE5023940.1"/>
    </source>
</evidence>
<comment type="caution">
    <text evidence="2">The sequence shown here is derived from an EMBL/GenBank/DDBJ whole genome shotgun (WGS) entry which is preliminary data.</text>
</comment>
<accession>A0ABR9QS86</accession>
<dbReference type="RefSeq" id="WP_193529346.1">
    <property type="nucleotide sequence ID" value="NZ_JADCJZ010000001.1"/>
</dbReference>